<dbReference type="EMBL" id="SNZR01000014">
    <property type="protein sequence ID" value="TDR89105.1"/>
    <property type="molecule type" value="Genomic_DNA"/>
</dbReference>
<dbReference type="Proteomes" id="UP000295122">
    <property type="component" value="Unassembled WGS sequence"/>
</dbReference>
<accession>A0A4R7BWP2</accession>
<gene>
    <name evidence="1" type="ORF">EV668_3593</name>
</gene>
<evidence type="ECO:0000313" key="2">
    <source>
        <dbReference type="Proteomes" id="UP000295122"/>
    </source>
</evidence>
<comment type="caution">
    <text evidence="1">The sequence shown here is derived from an EMBL/GenBank/DDBJ whole genome shotgun (WGS) entry which is preliminary data.</text>
</comment>
<evidence type="ECO:0000313" key="1">
    <source>
        <dbReference type="EMBL" id="TDR89105.1"/>
    </source>
</evidence>
<organism evidence="1 2">
    <name type="scientific">Enterovirga rhinocerotis</name>
    <dbReference type="NCBI Taxonomy" id="1339210"/>
    <lineage>
        <taxon>Bacteria</taxon>
        <taxon>Pseudomonadati</taxon>
        <taxon>Pseudomonadota</taxon>
        <taxon>Alphaproteobacteria</taxon>
        <taxon>Hyphomicrobiales</taxon>
        <taxon>Methylobacteriaceae</taxon>
        <taxon>Enterovirga</taxon>
    </lineage>
</organism>
<name>A0A4R7BWP2_9HYPH</name>
<keyword evidence="2" id="KW-1185">Reference proteome</keyword>
<dbReference type="RefSeq" id="WP_133772562.1">
    <property type="nucleotide sequence ID" value="NZ_SNZR01000014.1"/>
</dbReference>
<sequence length="65" mass="7025">MTIVALSTAQEARGLAFSRERICDAIEFLIGVLDLLDDDPDLEPDACFEGFLQADIRGGANVRVA</sequence>
<proteinExistence type="predicted"/>
<reference evidence="1 2" key="1">
    <citation type="submission" date="2019-03" db="EMBL/GenBank/DDBJ databases">
        <title>Genomic Encyclopedia of Type Strains, Phase IV (KMG-IV): sequencing the most valuable type-strain genomes for metagenomic binning, comparative biology and taxonomic classification.</title>
        <authorList>
            <person name="Goeker M."/>
        </authorList>
    </citation>
    <scope>NUCLEOTIDE SEQUENCE [LARGE SCALE GENOMIC DNA]</scope>
    <source>
        <strain evidence="1 2">DSM 25903</strain>
    </source>
</reference>
<dbReference type="AlphaFoldDB" id="A0A4R7BWP2"/>
<protein>
    <submittedName>
        <fullName evidence="1">Uncharacterized protein</fullName>
    </submittedName>
</protein>